<feature type="domain" description="Homeobox" evidence="8">
    <location>
        <begin position="388"/>
        <end position="451"/>
    </location>
</feature>
<comment type="subcellular location">
    <subcellularLocation>
        <location evidence="1 6">Nucleus</location>
    </subcellularLocation>
</comment>
<evidence type="ECO:0000313" key="9">
    <source>
        <dbReference type="EMBL" id="GAU93496.1"/>
    </source>
</evidence>
<dbReference type="CDD" id="cd00086">
    <property type="entry name" value="homeodomain"/>
    <property type="match status" value="1"/>
</dbReference>
<dbReference type="GO" id="GO:0006355">
    <property type="term" value="P:regulation of DNA-templated transcription"/>
    <property type="evidence" value="ECO:0007669"/>
    <property type="project" value="InterPro"/>
</dbReference>
<gene>
    <name evidence="9" type="primary">RvY_05428-1</name>
    <name evidence="9" type="synonym">RvY_05428.1</name>
    <name evidence="9" type="ORF">RvY_05428</name>
</gene>
<dbReference type="FunFam" id="1.10.10.60:FF:000004">
    <property type="entry name" value="Meis2 homeobox isoform 2c"/>
    <property type="match status" value="1"/>
</dbReference>
<dbReference type="Pfam" id="PF05920">
    <property type="entry name" value="Homeobox_KN"/>
    <property type="match status" value="1"/>
</dbReference>
<dbReference type="InterPro" id="IPR008422">
    <property type="entry name" value="KN_HD"/>
</dbReference>
<dbReference type="Pfam" id="PF16493">
    <property type="entry name" value="Meis_PKNOX_N"/>
    <property type="match status" value="1"/>
</dbReference>
<protein>
    <recommendedName>
        <fullName evidence="8">Homeobox domain-containing protein</fullName>
    </recommendedName>
</protein>
<feature type="region of interest" description="Disordered" evidence="7">
    <location>
        <begin position="193"/>
        <end position="275"/>
    </location>
</feature>
<feature type="compositionally biased region" description="Low complexity" evidence="7">
    <location>
        <begin position="261"/>
        <end position="275"/>
    </location>
</feature>
<dbReference type="InterPro" id="IPR032453">
    <property type="entry name" value="PKNOX/Meis_N"/>
</dbReference>
<feature type="compositionally biased region" description="Polar residues" evidence="7">
    <location>
        <begin position="307"/>
        <end position="319"/>
    </location>
</feature>
<dbReference type="InterPro" id="IPR001356">
    <property type="entry name" value="HD"/>
</dbReference>
<feature type="region of interest" description="Disordered" evidence="7">
    <location>
        <begin position="453"/>
        <end position="511"/>
    </location>
</feature>
<dbReference type="GO" id="GO:0005634">
    <property type="term" value="C:nucleus"/>
    <property type="evidence" value="ECO:0007669"/>
    <property type="project" value="UniProtKB-SubCell"/>
</dbReference>
<keyword evidence="3 6" id="KW-0238">DNA-binding</keyword>
<comment type="caution">
    <text evidence="9">The sequence shown here is derived from an EMBL/GenBank/DDBJ whole genome shotgun (WGS) entry which is preliminary data.</text>
</comment>
<evidence type="ECO:0000256" key="4">
    <source>
        <dbReference type="ARBA" id="ARBA00023155"/>
    </source>
</evidence>
<evidence type="ECO:0000256" key="6">
    <source>
        <dbReference type="PROSITE-ProRule" id="PRU00108"/>
    </source>
</evidence>
<reference evidence="9 10" key="1">
    <citation type="journal article" date="2016" name="Nat. Commun.">
        <title>Extremotolerant tardigrade genome and improved radiotolerance of human cultured cells by tardigrade-unique protein.</title>
        <authorList>
            <person name="Hashimoto T."/>
            <person name="Horikawa D.D."/>
            <person name="Saito Y."/>
            <person name="Kuwahara H."/>
            <person name="Kozuka-Hata H."/>
            <person name="Shin-I T."/>
            <person name="Minakuchi Y."/>
            <person name="Ohishi K."/>
            <person name="Motoyama A."/>
            <person name="Aizu T."/>
            <person name="Enomoto A."/>
            <person name="Kondo K."/>
            <person name="Tanaka S."/>
            <person name="Hara Y."/>
            <person name="Koshikawa S."/>
            <person name="Sagara H."/>
            <person name="Miura T."/>
            <person name="Yokobori S."/>
            <person name="Miyagawa K."/>
            <person name="Suzuki Y."/>
            <person name="Kubo T."/>
            <person name="Oyama M."/>
            <person name="Kohara Y."/>
            <person name="Fujiyama A."/>
            <person name="Arakawa K."/>
            <person name="Katayama T."/>
            <person name="Toyoda A."/>
            <person name="Kunieda T."/>
        </authorList>
    </citation>
    <scope>NUCLEOTIDE SEQUENCE [LARGE SCALE GENOMIC DNA]</scope>
    <source>
        <strain evidence="9 10">YOKOZUNA-1</strain>
    </source>
</reference>
<dbReference type="EMBL" id="BDGG01000002">
    <property type="protein sequence ID" value="GAU93496.1"/>
    <property type="molecule type" value="Genomic_DNA"/>
</dbReference>
<dbReference type="PROSITE" id="PS50071">
    <property type="entry name" value="HOMEOBOX_2"/>
    <property type="match status" value="1"/>
</dbReference>
<name>A0A1D1UUZ0_RAMVA</name>
<feature type="DNA-binding region" description="Homeobox" evidence="6">
    <location>
        <begin position="390"/>
        <end position="452"/>
    </location>
</feature>
<evidence type="ECO:0000256" key="3">
    <source>
        <dbReference type="ARBA" id="ARBA00023125"/>
    </source>
</evidence>
<dbReference type="SMART" id="SM00389">
    <property type="entry name" value="HOX"/>
    <property type="match status" value="1"/>
</dbReference>
<keyword evidence="10" id="KW-1185">Reference proteome</keyword>
<accession>A0A1D1UUZ0</accession>
<dbReference type="InterPro" id="IPR009057">
    <property type="entry name" value="Homeodomain-like_sf"/>
</dbReference>
<evidence type="ECO:0000313" key="10">
    <source>
        <dbReference type="Proteomes" id="UP000186922"/>
    </source>
</evidence>
<dbReference type="Gene3D" id="1.10.10.60">
    <property type="entry name" value="Homeodomain-like"/>
    <property type="match status" value="1"/>
</dbReference>
<organism evidence="9 10">
    <name type="scientific">Ramazzottius varieornatus</name>
    <name type="common">Water bear</name>
    <name type="synonym">Tardigrade</name>
    <dbReference type="NCBI Taxonomy" id="947166"/>
    <lineage>
        <taxon>Eukaryota</taxon>
        <taxon>Metazoa</taxon>
        <taxon>Ecdysozoa</taxon>
        <taxon>Tardigrada</taxon>
        <taxon>Eutardigrada</taxon>
        <taxon>Parachela</taxon>
        <taxon>Hypsibioidea</taxon>
        <taxon>Ramazzottiidae</taxon>
        <taxon>Ramazzottius</taxon>
    </lineage>
</organism>
<feature type="compositionally biased region" description="Low complexity" evidence="7">
    <location>
        <begin position="476"/>
        <end position="493"/>
    </location>
</feature>
<evidence type="ECO:0000256" key="2">
    <source>
        <dbReference type="ARBA" id="ARBA00009661"/>
    </source>
</evidence>
<comment type="similarity">
    <text evidence="2">Belongs to the TALE/MEIS homeobox family.</text>
</comment>
<dbReference type="STRING" id="947166.A0A1D1UUZ0"/>
<dbReference type="OrthoDB" id="10056939at2759"/>
<keyword evidence="5 6" id="KW-0539">Nucleus</keyword>
<dbReference type="GO" id="GO:0048663">
    <property type="term" value="P:neuron fate commitment"/>
    <property type="evidence" value="ECO:0007669"/>
    <property type="project" value="UniProtKB-ARBA"/>
</dbReference>
<evidence type="ECO:0000256" key="7">
    <source>
        <dbReference type="SAM" id="MobiDB-lite"/>
    </source>
</evidence>
<evidence type="ECO:0000259" key="8">
    <source>
        <dbReference type="PROSITE" id="PS50071"/>
    </source>
</evidence>
<feature type="region of interest" description="Disordered" evidence="7">
    <location>
        <begin position="41"/>
        <end position="76"/>
    </location>
</feature>
<dbReference type="GO" id="GO:0000987">
    <property type="term" value="F:cis-regulatory region sequence-specific DNA binding"/>
    <property type="evidence" value="ECO:0007669"/>
    <property type="project" value="UniProtKB-ARBA"/>
</dbReference>
<dbReference type="Proteomes" id="UP000186922">
    <property type="component" value="Unassembled WGS sequence"/>
</dbReference>
<feature type="region of interest" description="Disordered" evidence="7">
    <location>
        <begin position="288"/>
        <end position="397"/>
    </location>
</feature>
<feature type="compositionally biased region" description="Polar residues" evidence="7">
    <location>
        <begin position="344"/>
        <end position="362"/>
    </location>
</feature>
<keyword evidence="4 6" id="KW-0371">Homeobox</keyword>
<evidence type="ECO:0000256" key="5">
    <source>
        <dbReference type="ARBA" id="ARBA00023242"/>
    </source>
</evidence>
<evidence type="ECO:0000256" key="1">
    <source>
        <dbReference type="ARBA" id="ARBA00004123"/>
    </source>
</evidence>
<dbReference type="InterPro" id="IPR050224">
    <property type="entry name" value="TALE_homeobox"/>
</dbReference>
<dbReference type="SUPFAM" id="SSF46689">
    <property type="entry name" value="Homeodomain-like"/>
    <property type="match status" value="1"/>
</dbReference>
<sequence>MYHFDDPLHHQGPVYGNPSGAGGPLGLGTAGMYGSSVGSYPSSSGLQNAQSQYSVTGNHCGPGMSGQSVGPGDGHKRDKDAIYSHPLFPLLTLIFEKCELATCTPRDASVTGGDVCSSESFNEDIAVFSKQLRSEKPFYTSDPDLDSLMIQSIQVLRFHLLELEKVHELCDNFCQRYISCLKGKMPIDLVIDERDATPTPSKSNSNDGVSEDEGESNGAFLDTSGSAGDVHHALPAGVGLPGPATSTANPGHHFPAGNGAGNSSQSSLLPSSNGASTFGVNAATINGQRMSHHPGQMTGGDRDRQNDQNASPHSLSFNSHHLDSSETGGSPGSIGVPNHHHSVSPHQPNSRSVSQANHTFDNMSEAGEGSMCSGDNADGEDDEDEKGRKRQKKRGIFPKMATNHMRAWLFQHLTHPYPSEEQKKQLAQDTGLTILQVNNWFINARRRIVQPMIDQSNRAGKSPVVTVFKSRRRKSSSGQSPGPSPGPHSAYSPDPTGLMQGYAQQPPLGMPGYPPMHDSWSNPQAAQHLYHSQAPSFYPSHHMMMAHPFAQGMHSMDPSQCMDLHG</sequence>
<feature type="compositionally biased region" description="Polar residues" evidence="7">
    <location>
        <begin position="198"/>
        <end position="208"/>
    </location>
</feature>
<proteinExistence type="inferred from homology"/>
<dbReference type="AlphaFoldDB" id="A0A1D1UUZ0"/>
<feature type="compositionally biased region" description="Polar residues" evidence="7">
    <location>
        <begin position="46"/>
        <end position="57"/>
    </location>
</feature>
<dbReference type="PANTHER" id="PTHR11850">
    <property type="entry name" value="HOMEOBOX PROTEIN TRANSCRIPTION FACTORS"/>
    <property type="match status" value="1"/>
</dbReference>